<dbReference type="OrthoDB" id="447510at2759"/>
<dbReference type="PANTHER" id="PTHR12327:SF0">
    <property type="entry name" value="ALPHA-TUBULIN N-ACETYLTRANSFERASE 1"/>
    <property type="match status" value="1"/>
</dbReference>
<dbReference type="Gene3D" id="3.40.630.30">
    <property type="match status" value="1"/>
</dbReference>
<feature type="domain" description="N-acetyltransferase" evidence="3">
    <location>
        <begin position="37"/>
        <end position="204"/>
    </location>
</feature>
<dbReference type="InterPro" id="IPR016181">
    <property type="entry name" value="Acyl_CoA_acyltransferase"/>
</dbReference>
<dbReference type="InterPro" id="IPR038746">
    <property type="entry name" value="Atat"/>
</dbReference>
<name>A0A8H7UGV2_9FUNG</name>
<organism evidence="5 6">
    <name type="scientific">Umbelopsis vinacea</name>
    <dbReference type="NCBI Taxonomy" id="44442"/>
    <lineage>
        <taxon>Eukaryota</taxon>
        <taxon>Fungi</taxon>
        <taxon>Fungi incertae sedis</taxon>
        <taxon>Mucoromycota</taxon>
        <taxon>Mucoromycotina</taxon>
        <taxon>Umbelopsidomycetes</taxon>
        <taxon>Umbelopsidales</taxon>
        <taxon>Umbelopsidaceae</taxon>
        <taxon>Umbelopsis</taxon>
    </lineage>
</organism>
<reference evidence="5" key="1">
    <citation type="submission" date="2020-12" db="EMBL/GenBank/DDBJ databases">
        <title>Metabolic potential, ecology and presence of endohyphal bacteria is reflected in genomic diversity of Mucoromycotina.</title>
        <authorList>
            <person name="Muszewska A."/>
            <person name="Okrasinska A."/>
            <person name="Steczkiewicz K."/>
            <person name="Drgas O."/>
            <person name="Orlowska M."/>
            <person name="Perlinska-Lenart U."/>
            <person name="Aleksandrzak-Piekarczyk T."/>
            <person name="Szatraj K."/>
            <person name="Zielenkiewicz U."/>
            <person name="Pilsyk S."/>
            <person name="Malc E."/>
            <person name="Mieczkowski P."/>
            <person name="Kruszewska J.S."/>
            <person name="Biernat P."/>
            <person name="Pawlowska J."/>
        </authorList>
    </citation>
    <scope>NUCLEOTIDE SEQUENCE</scope>
    <source>
        <strain evidence="5">WA0000051536</strain>
    </source>
</reference>
<dbReference type="AlphaFoldDB" id="A0A8H7UGV2"/>
<dbReference type="InterPro" id="IPR000182">
    <property type="entry name" value="GNAT_dom"/>
</dbReference>
<dbReference type="Pfam" id="PF05301">
    <property type="entry name" value="Acetyltransf_16"/>
    <property type="match status" value="1"/>
</dbReference>
<dbReference type="Proteomes" id="UP000612746">
    <property type="component" value="Unassembled WGS sequence"/>
</dbReference>
<accession>A0A8H7UGV2</accession>
<feature type="domain" description="N-acetyltransferase" evidence="4">
    <location>
        <begin position="16"/>
        <end position="195"/>
    </location>
</feature>
<evidence type="ECO:0000259" key="4">
    <source>
        <dbReference type="PROSITE" id="PS51730"/>
    </source>
</evidence>
<dbReference type="GO" id="GO:0005874">
    <property type="term" value="C:microtubule"/>
    <property type="evidence" value="ECO:0007669"/>
    <property type="project" value="InterPro"/>
</dbReference>
<dbReference type="InterPro" id="IPR007965">
    <property type="entry name" value="GNAT_ATAT"/>
</dbReference>
<evidence type="ECO:0000313" key="5">
    <source>
        <dbReference type="EMBL" id="KAG2178734.1"/>
    </source>
</evidence>
<evidence type="ECO:0000256" key="1">
    <source>
        <dbReference type="ARBA" id="ARBA00022679"/>
    </source>
</evidence>
<keyword evidence="6" id="KW-1185">Reference proteome</keyword>
<evidence type="ECO:0000313" key="6">
    <source>
        <dbReference type="Proteomes" id="UP000612746"/>
    </source>
</evidence>
<protein>
    <recommendedName>
        <fullName evidence="7">Alpha-tubulin N-acetyltransferase</fullName>
    </recommendedName>
</protein>
<dbReference type="EMBL" id="JAEPRA010000011">
    <property type="protein sequence ID" value="KAG2178734.1"/>
    <property type="molecule type" value="Genomic_DNA"/>
</dbReference>
<dbReference type="GO" id="GO:0019799">
    <property type="term" value="F:tubulin N-acetyltransferase activity"/>
    <property type="evidence" value="ECO:0007669"/>
    <property type="project" value="InterPro"/>
</dbReference>
<dbReference type="PROSITE" id="PS51730">
    <property type="entry name" value="GNAT_ATAT"/>
    <property type="match status" value="1"/>
</dbReference>
<evidence type="ECO:0008006" key="7">
    <source>
        <dbReference type="Google" id="ProtNLM"/>
    </source>
</evidence>
<dbReference type="PANTHER" id="PTHR12327">
    <property type="entry name" value="ALPHA-TUBULIN N-ACETYLTRANSFERASE 1"/>
    <property type="match status" value="1"/>
</dbReference>
<dbReference type="SUPFAM" id="SSF55729">
    <property type="entry name" value="Acyl-CoA N-acyltransferases (Nat)"/>
    <property type="match status" value="1"/>
</dbReference>
<dbReference type="CDD" id="cd04301">
    <property type="entry name" value="NAT_SF"/>
    <property type="match status" value="1"/>
</dbReference>
<keyword evidence="1" id="KW-0808">Transferase</keyword>
<sequence length="212" mass="24072">MMIYELHFASTHIFPLSFMLDVFTISNSFKVVSFHGSDLPQFTPSDRDYWLKVVDDLGAKSAKAQHLPRPITTSEKLLRTAQHHRVYIALEGFKPIGLGKVGKKRIFHLSEDNDTVEHLTCQCLLDFYIQEDFQRHGYGRLLMDAMIKIDPHLHGLNDLGIDRPSEACLSFFEKNYSLEPVRVGIDHDFCVFSDGALSSSPYQTSHGNVATL</sequence>
<evidence type="ECO:0000256" key="2">
    <source>
        <dbReference type="ARBA" id="ARBA00023315"/>
    </source>
</evidence>
<evidence type="ECO:0000259" key="3">
    <source>
        <dbReference type="PROSITE" id="PS51186"/>
    </source>
</evidence>
<dbReference type="PROSITE" id="PS51186">
    <property type="entry name" value="GNAT"/>
    <property type="match status" value="1"/>
</dbReference>
<gene>
    <name evidence="5" type="ORF">INT44_001887</name>
</gene>
<keyword evidence="2" id="KW-0012">Acyltransferase</keyword>
<proteinExistence type="predicted"/>
<comment type="caution">
    <text evidence="5">The sequence shown here is derived from an EMBL/GenBank/DDBJ whole genome shotgun (WGS) entry which is preliminary data.</text>
</comment>